<proteinExistence type="predicted"/>
<dbReference type="EMBL" id="DUZY01000002">
    <property type="protein sequence ID" value="DAD27821.1"/>
    <property type="molecule type" value="Genomic_DNA"/>
</dbReference>
<dbReference type="Proteomes" id="UP000607653">
    <property type="component" value="Unassembled WGS sequence"/>
</dbReference>
<gene>
    <name evidence="1" type="ORF">HUJ06_029289</name>
</gene>
<evidence type="ECO:0000313" key="1">
    <source>
        <dbReference type="EMBL" id="DAD27821.1"/>
    </source>
</evidence>
<name>A0A822Y8C6_NELNU</name>
<reference evidence="1 2" key="1">
    <citation type="journal article" date="2020" name="Mol. Biol. Evol.">
        <title>Distinct Expression and Methylation Patterns for Genes with Different Fates following a Single Whole-Genome Duplication in Flowering Plants.</title>
        <authorList>
            <person name="Shi T."/>
            <person name="Rahmani R.S."/>
            <person name="Gugger P.F."/>
            <person name="Wang M."/>
            <person name="Li H."/>
            <person name="Zhang Y."/>
            <person name="Li Z."/>
            <person name="Wang Q."/>
            <person name="Van de Peer Y."/>
            <person name="Marchal K."/>
            <person name="Chen J."/>
        </authorList>
    </citation>
    <scope>NUCLEOTIDE SEQUENCE [LARGE SCALE GENOMIC DNA]</scope>
    <source>
        <tissue evidence="1">Leaf</tissue>
    </source>
</reference>
<accession>A0A822Y8C6</accession>
<evidence type="ECO:0000313" key="2">
    <source>
        <dbReference type="Proteomes" id="UP000607653"/>
    </source>
</evidence>
<keyword evidence="2" id="KW-1185">Reference proteome</keyword>
<comment type="caution">
    <text evidence="1">The sequence shown here is derived from an EMBL/GenBank/DDBJ whole genome shotgun (WGS) entry which is preliminary data.</text>
</comment>
<organism evidence="1 2">
    <name type="scientific">Nelumbo nucifera</name>
    <name type="common">Sacred lotus</name>
    <dbReference type="NCBI Taxonomy" id="4432"/>
    <lineage>
        <taxon>Eukaryota</taxon>
        <taxon>Viridiplantae</taxon>
        <taxon>Streptophyta</taxon>
        <taxon>Embryophyta</taxon>
        <taxon>Tracheophyta</taxon>
        <taxon>Spermatophyta</taxon>
        <taxon>Magnoliopsida</taxon>
        <taxon>Proteales</taxon>
        <taxon>Nelumbonaceae</taxon>
        <taxon>Nelumbo</taxon>
    </lineage>
</organism>
<protein>
    <submittedName>
        <fullName evidence="1">Uncharacterized protein</fullName>
    </submittedName>
</protein>
<sequence>MSESKCHGCTKLQEHIILLKEINKHRGS</sequence>
<dbReference type="AlphaFoldDB" id="A0A822Y8C6"/>